<feature type="non-terminal residue" evidence="1">
    <location>
        <position position="1"/>
    </location>
</feature>
<sequence>MGRIDVPESMSTVYVGMWVVPHLSHRYAVKRSSKLFGSVVKIPVISTIPLRLRVWSFGTRLLVQRATVSDWLGLPPELSISDLLVTESLLNGADCGVTPRLTREAVLFSLKG</sequence>
<dbReference type="Proteomes" id="UP000837857">
    <property type="component" value="Chromosome 23"/>
</dbReference>
<organism evidence="1 2">
    <name type="scientific">Iphiclides podalirius</name>
    <name type="common">scarce swallowtail</name>
    <dbReference type="NCBI Taxonomy" id="110791"/>
    <lineage>
        <taxon>Eukaryota</taxon>
        <taxon>Metazoa</taxon>
        <taxon>Ecdysozoa</taxon>
        <taxon>Arthropoda</taxon>
        <taxon>Hexapoda</taxon>
        <taxon>Insecta</taxon>
        <taxon>Pterygota</taxon>
        <taxon>Neoptera</taxon>
        <taxon>Endopterygota</taxon>
        <taxon>Lepidoptera</taxon>
        <taxon>Glossata</taxon>
        <taxon>Ditrysia</taxon>
        <taxon>Papilionoidea</taxon>
        <taxon>Papilionidae</taxon>
        <taxon>Papilioninae</taxon>
        <taxon>Iphiclides</taxon>
    </lineage>
</organism>
<gene>
    <name evidence="1" type="ORF">IPOD504_LOCUS9738</name>
</gene>
<proteinExistence type="predicted"/>
<evidence type="ECO:0000313" key="2">
    <source>
        <dbReference type="Proteomes" id="UP000837857"/>
    </source>
</evidence>
<protein>
    <submittedName>
        <fullName evidence="1">Uncharacterized protein</fullName>
    </submittedName>
</protein>
<keyword evidence="2" id="KW-1185">Reference proteome</keyword>
<evidence type="ECO:0000313" key="1">
    <source>
        <dbReference type="EMBL" id="CAH2056536.1"/>
    </source>
</evidence>
<name>A0ABN8IFT7_9NEOP</name>
<reference evidence="1" key="1">
    <citation type="submission" date="2022-03" db="EMBL/GenBank/DDBJ databases">
        <authorList>
            <person name="Martin H S."/>
        </authorList>
    </citation>
    <scope>NUCLEOTIDE SEQUENCE</scope>
</reference>
<dbReference type="EMBL" id="OW152835">
    <property type="protein sequence ID" value="CAH2056536.1"/>
    <property type="molecule type" value="Genomic_DNA"/>
</dbReference>
<accession>A0ABN8IFT7</accession>